<feature type="compositionally biased region" description="Acidic residues" evidence="2">
    <location>
        <begin position="30"/>
        <end position="45"/>
    </location>
</feature>
<reference evidence="5" key="1">
    <citation type="submission" date="2025-08" db="UniProtKB">
        <authorList>
            <consortium name="RefSeq"/>
        </authorList>
    </citation>
    <scope>IDENTIFICATION</scope>
</reference>
<dbReference type="PROSITE" id="PS50222">
    <property type="entry name" value="EF_HAND_2"/>
    <property type="match status" value="1"/>
</dbReference>
<protein>
    <submittedName>
        <fullName evidence="5">Uncharacterized protein LOC106814228</fullName>
    </submittedName>
</protein>
<dbReference type="RefSeq" id="XP_014674012.1">
    <property type="nucleotide sequence ID" value="XM_014818526.1"/>
</dbReference>
<dbReference type="GeneID" id="106814228"/>
<feature type="domain" description="EF-hand" evidence="3">
    <location>
        <begin position="1"/>
        <end position="28"/>
    </location>
</feature>
<feature type="compositionally biased region" description="Basic residues" evidence="2">
    <location>
        <begin position="92"/>
        <end position="101"/>
    </location>
</feature>
<keyword evidence="4" id="KW-1185">Reference proteome</keyword>
<gene>
    <name evidence="5" type="primary">LOC106814228</name>
</gene>
<dbReference type="InterPro" id="IPR002048">
    <property type="entry name" value="EF_hand_dom"/>
</dbReference>
<proteinExistence type="predicted"/>
<evidence type="ECO:0000313" key="4">
    <source>
        <dbReference type="Proteomes" id="UP000695022"/>
    </source>
</evidence>
<dbReference type="PROSITE" id="PS00018">
    <property type="entry name" value="EF_HAND_1"/>
    <property type="match status" value="1"/>
</dbReference>
<dbReference type="InterPro" id="IPR011992">
    <property type="entry name" value="EF-hand-dom_pair"/>
</dbReference>
<feature type="region of interest" description="Disordered" evidence="2">
    <location>
        <begin position="30"/>
        <end position="101"/>
    </location>
</feature>
<feature type="compositionally biased region" description="Polar residues" evidence="2">
    <location>
        <begin position="46"/>
        <end position="91"/>
    </location>
</feature>
<organism evidence="4 5">
    <name type="scientific">Priapulus caudatus</name>
    <name type="common">Priapulid worm</name>
    <dbReference type="NCBI Taxonomy" id="37621"/>
    <lineage>
        <taxon>Eukaryota</taxon>
        <taxon>Metazoa</taxon>
        <taxon>Ecdysozoa</taxon>
        <taxon>Scalidophora</taxon>
        <taxon>Priapulida</taxon>
        <taxon>Priapulimorpha</taxon>
        <taxon>Priapulimorphida</taxon>
        <taxon>Priapulidae</taxon>
        <taxon>Priapulus</taxon>
    </lineage>
</organism>
<dbReference type="SUPFAM" id="SSF47473">
    <property type="entry name" value="EF-hand"/>
    <property type="match status" value="1"/>
</dbReference>
<evidence type="ECO:0000313" key="5">
    <source>
        <dbReference type="RefSeq" id="XP_014674012.1"/>
    </source>
</evidence>
<evidence type="ECO:0000256" key="1">
    <source>
        <dbReference type="ARBA" id="ARBA00022837"/>
    </source>
</evidence>
<evidence type="ECO:0000259" key="3">
    <source>
        <dbReference type="PROSITE" id="PS50222"/>
    </source>
</evidence>
<dbReference type="Proteomes" id="UP000695022">
    <property type="component" value="Unplaced"/>
</dbReference>
<keyword evidence="1" id="KW-0106">Calcium</keyword>
<dbReference type="Pfam" id="PF00036">
    <property type="entry name" value="EF-hand_1"/>
    <property type="match status" value="1"/>
</dbReference>
<dbReference type="Gene3D" id="1.10.238.10">
    <property type="entry name" value="EF-hand"/>
    <property type="match status" value="1"/>
</dbReference>
<dbReference type="InterPro" id="IPR018247">
    <property type="entry name" value="EF_Hand_1_Ca_BS"/>
</dbReference>
<dbReference type="CDD" id="cd00051">
    <property type="entry name" value="EFh"/>
    <property type="match status" value="1"/>
</dbReference>
<sequence>MIKEVDLDGDGKIDYEEFVAAMCSPARDVIEEEDEDELDEEEDEATTTTPGGLTAQYGSTQNTATKATATGNSSKGCGNVGSHVTVTSSTRTNKKCMKSAE</sequence>
<accession>A0ABM1EP91</accession>
<evidence type="ECO:0000256" key="2">
    <source>
        <dbReference type="SAM" id="MobiDB-lite"/>
    </source>
</evidence>
<name>A0ABM1EP91_PRICU</name>